<dbReference type="OrthoDB" id="9791973at2"/>
<gene>
    <name evidence="5" type="primary">eutM_2</name>
    <name evidence="5" type="ORF">Poly41_62210</name>
</gene>
<dbReference type="CDD" id="cd07053">
    <property type="entry name" value="BMC_PduT_repeat1"/>
    <property type="match status" value="1"/>
</dbReference>
<dbReference type="SUPFAM" id="SSF143414">
    <property type="entry name" value="CcmK-like"/>
    <property type="match status" value="2"/>
</dbReference>
<sequence>MENGKAIGIVETSSIARGFLIADTVLKTANVKIIVNRTICPGKYMVLIGGNVDAVTSAIEAGVAAGAHTVVDQLVIPNVHPSVFPAISGVSHMPELKALGVIEAFSVASVIEAADAAVKATQVQLITIHLAMAIGGKGWVSLTGDVASVTEAVEIGSAVIERKGLLVDKVVIPAPRPDIIREFV</sequence>
<dbReference type="Pfam" id="PF00936">
    <property type="entry name" value="BMC"/>
    <property type="match status" value="2"/>
</dbReference>
<comment type="similarity">
    <text evidence="3">Belongs to the bacterial microcompartments protein family.</text>
</comment>
<feature type="domain" description="BMC" evidence="4">
    <location>
        <begin position="6"/>
        <end position="88"/>
    </location>
</feature>
<dbReference type="SMART" id="SM00877">
    <property type="entry name" value="BMC"/>
    <property type="match status" value="2"/>
</dbReference>
<feature type="domain" description="BMC" evidence="4">
    <location>
        <begin position="98"/>
        <end position="184"/>
    </location>
</feature>
<dbReference type="PANTHER" id="PTHR33941:SF11">
    <property type="entry name" value="BACTERIAL MICROCOMPARTMENT SHELL PROTEIN PDUJ"/>
    <property type="match status" value="1"/>
</dbReference>
<dbReference type="InterPro" id="IPR000249">
    <property type="entry name" value="BMC_dom"/>
</dbReference>
<dbReference type="PIRSF" id="PIRSF034834">
    <property type="entry name" value="PduT"/>
    <property type="match status" value="1"/>
</dbReference>
<comment type="subcellular location">
    <subcellularLocation>
        <location evidence="1">Bacterial microcompartment</location>
    </subcellularLocation>
</comment>
<evidence type="ECO:0000259" key="4">
    <source>
        <dbReference type="PROSITE" id="PS51930"/>
    </source>
</evidence>
<organism evidence="5 6">
    <name type="scientific">Novipirellula artificiosorum</name>
    <dbReference type="NCBI Taxonomy" id="2528016"/>
    <lineage>
        <taxon>Bacteria</taxon>
        <taxon>Pseudomonadati</taxon>
        <taxon>Planctomycetota</taxon>
        <taxon>Planctomycetia</taxon>
        <taxon>Pirellulales</taxon>
        <taxon>Pirellulaceae</taxon>
        <taxon>Novipirellula</taxon>
    </lineage>
</organism>
<dbReference type="Gene3D" id="3.30.70.1710">
    <property type="match status" value="2"/>
</dbReference>
<reference evidence="5 6" key="1">
    <citation type="submission" date="2019-02" db="EMBL/GenBank/DDBJ databases">
        <title>Deep-cultivation of Planctomycetes and their phenomic and genomic characterization uncovers novel biology.</title>
        <authorList>
            <person name="Wiegand S."/>
            <person name="Jogler M."/>
            <person name="Boedeker C."/>
            <person name="Pinto D."/>
            <person name="Vollmers J."/>
            <person name="Rivas-Marin E."/>
            <person name="Kohn T."/>
            <person name="Peeters S.H."/>
            <person name="Heuer A."/>
            <person name="Rast P."/>
            <person name="Oberbeckmann S."/>
            <person name="Bunk B."/>
            <person name="Jeske O."/>
            <person name="Meyerdierks A."/>
            <person name="Storesund J.E."/>
            <person name="Kallscheuer N."/>
            <person name="Luecker S."/>
            <person name="Lage O.M."/>
            <person name="Pohl T."/>
            <person name="Merkel B.J."/>
            <person name="Hornburger P."/>
            <person name="Mueller R.-W."/>
            <person name="Bruemmer F."/>
            <person name="Labrenz M."/>
            <person name="Spormann A.M."/>
            <person name="Op Den Camp H."/>
            <person name="Overmann J."/>
            <person name="Amann R."/>
            <person name="Jetten M.S.M."/>
            <person name="Mascher T."/>
            <person name="Medema M.H."/>
            <person name="Devos D.P."/>
            <person name="Kaster A.-K."/>
            <person name="Ovreas L."/>
            <person name="Rohde M."/>
            <person name="Galperin M.Y."/>
            <person name="Jogler C."/>
        </authorList>
    </citation>
    <scope>NUCLEOTIDE SEQUENCE [LARGE SCALE GENOMIC DNA]</scope>
    <source>
        <strain evidence="5 6">Poly41</strain>
    </source>
</reference>
<dbReference type="CDD" id="cd07054">
    <property type="entry name" value="BMC_PduT_repeat2"/>
    <property type="match status" value="1"/>
</dbReference>
<dbReference type="EMBL" id="SJPV01000017">
    <property type="protein sequence ID" value="TWU31352.1"/>
    <property type="molecule type" value="Genomic_DNA"/>
</dbReference>
<dbReference type="InterPro" id="IPR037233">
    <property type="entry name" value="CcmK-like_sf"/>
</dbReference>
<dbReference type="PROSITE" id="PS51930">
    <property type="entry name" value="BMC_2"/>
    <property type="match status" value="2"/>
</dbReference>
<dbReference type="InterPro" id="IPR044872">
    <property type="entry name" value="CcmK/CsoS1_BMC"/>
</dbReference>
<evidence type="ECO:0000256" key="1">
    <source>
        <dbReference type="ARBA" id="ARBA00024322"/>
    </source>
</evidence>
<dbReference type="Proteomes" id="UP000319143">
    <property type="component" value="Unassembled WGS sequence"/>
</dbReference>
<keyword evidence="2" id="KW-1283">Bacterial microcompartment</keyword>
<protein>
    <submittedName>
        <fullName evidence="5">Ethanolamine utilization protein EutM</fullName>
    </submittedName>
</protein>
<proteinExistence type="inferred from homology"/>
<dbReference type="RefSeq" id="WP_146530944.1">
    <property type="nucleotide sequence ID" value="NZ_SJPV01000017.1"/>
</dbReference>
<accession>A0A5C6D340</accession>
<keyword evidence="6" id="KW-1185">Reference proteome</keyword>
<dbReference type="InterPro" id="IPR011238">
    <property type="entry name" value="Micro_shell_prot_PduT"/>
</dbReference>
<evidence type="ECO:0000256" key="2">
    <source>
        <dbReference type="ARBA" id="ARBA00024446"/>
    </source>
</evidence>
<evidence type="ECO:0000313" key="5">
    <source>
        <dbReference type="EMBL" id="TWU31352.1"/>
    </source>
</evidence>
<dbReference type="InterPro" id="IPR050575">
    <property type="entry name" value="BMC_shell"/>
</dbReference>
<name>A0A5C6D340_9BACT</name>
<evidence type="ECO:0000313" key="6">
    <source>
        <dbReference type="Proteomes" id="UP000319143"/>
    </source>
</evidence>
<dbReference type="GO" id="GO:0031469">
    <property type="term" value="C:bacterial microcompartment"/>
    <property type="evidence" value="ECO:0007669"/>
    <property type="project" value="UniProtKB-SubCell"/>
</dbReference>
<evidence type="ECO:0000256" key="3">
    <source>
        <dbReference type="PROSITE-ProRule" id="PRU01278"/>
    </source>
</evidence>
<dbReference type="AlphaFoldDB" id="A0A5C6D340"/>
<comment type="caution">
    <text evidence="5">The sequence shown here is derived from an EMBL/GenBank/DDBJ whole genome shotgun (WGS) entry which is preliminary data.</text>
</comment>
<dbReference type="PANTHER" id="PTHR33941">
    <property type="entry name" value="PROPANEDIOL UTILIZATION PROTEIN PDUA"/>
    <property type="match status" value="1"/>
</dbReference>